<evidence type="ECO:0000313" key="2">
    <source>
        <dbReference type="EMBL" id="GAH80039.1"/>
    </source>
</evidence>
<dbReference type="Gene3D" id="2.60.40.10">
    <property type="entry name" value="Immunoglobulins"/>
    <property type="match status" value="1"/>
</dbReference>
<dbReference type="InterPro" id="IPR035986">
    <property type="entry name" value="PKD_dom_sf"/>
</dbReference>
<dbReference type="PROSITE" id="PS50093">
    <property type="entry name" value="PKD"/>
    <property type="match status" value="1"/>
</dbReference>
<dbReference type="InterPro" id="IPR013783">
    <property type="entry name" value="Ig-like_fold"/>
</dbReference>
<dbReference type="AlphaFoldDB" id="X1JP47"/>
<dbReference type="EMBL" id="BARU01043316">
    <property type="protein sequence ID" value="GAH80039.1"/>
    <property type="molecule type" value="Genomic_DNA"/>
</dbReference>
<dbReference type="SUPFAM" id="SSF49299">
    <property type="entry name" value="PKD domain"/>
    <property type="match status" value="1"/>
</dbReference>
<sequence>NPTSGEAPLEVIFDASESSIAQGNEIVSYEWDFGDGKTGEGRAVQHGFDSPGNYTVILAISDSKGAVDTSSVTIKVFQPTETVVEREFDSQNGIDFDTGTGLKIIIPPTPIEGHIGIFAIKSFTKLQRESLIEPNIFRESREFRSKV</sequence>
<dbReference type="CDD" id="cd00146">
    <property type="entry name" value="PKD"/>
    <property type="match status" value="1"/>
</dbReference>
<accession>X1JP47</accession>
<reference evidence="2" key="1">
    <citation type="journal article" date="2014" name="Front. Microbiol.">
        <title>High frequency of phylogenetically diverse reductive dehalogenase-homologous genes in deep subseafloor sedimentary metagenomes.</title>
        <authorList>
            <person name="Kawai M."/>
            <person name="Futagami T."/>
            <person name="Toyoda A."/>
            <person name="Takaki Y."/>
            <person name="Nishi S."/>
            <person name="Hori S."/>
            <person name="Arai W."/>
            <person name="Tsubouchi T."/>
            <person name="Morono Y."/>
            <person name="Uchiyama I."/>
            <person name="Ito T."/>
            <person name="Fujiyama A."/>
            <person name="Inagaki F."/>
            <person name="Takami H."/>
        </authorList>
    </citation>
    <scope>NUCLEOTIDE SEQUENCE</scope>
    <source>
        <strain evidence="2">Expedition CK06-06</strain>
    </source>
</reference>
<feature type="domain" description="PKD" evidence="1">
    <location>
        <begin position="1"/>
        <end position="83"/>
    </location>
</feature>
<dbReference type="InterPro" id="IPR000601">
    <property type="entry name" value="PKD_dom"/>
</dbReference>
<dbReference type="SMART" id="SM00089">
    <property type="entry name" value="PKD"/>
    <property type="match status" value="1"/>
</dbReference>
<proteinExistence type="predicted"/>
<protein>
    <recommendedName>
        <fullName evidence="1">PKD domain-containing protein</fullName>
    </recommendedName>
</protein>
<gene>
    <name evidence="2" type="ORF">S03H2_66357</name>
</gene>
<organism evidence="2">
    <name type="scientific">marine sediment metagenome</name>
    <dbReference type="NCBI Taxonomy" id="412755"/>
    <lineage>
        <taxon>unclassified sequences</taxon>
        <taxon>metagenomes</taxon>
        <taxon>ecological metagenomes</taxon>
    </lineage>
</organism>
<name>X1JP47_9ZZZZ</name>
<evidence type="ECO:0000259" key="1">
    <source>
        <dbReference type="PROSITE" id="PS50093"/>
    </source>
</evidence>
<dbReference type="InterPro" id="IPR022409">
    <property type="entry name" value="PKD/Chitinase_dom"/>
</dbReference>
<comment type="caution">
    <text evidence="2">The sequence shown here is derived from an EMBL/GenBank/DDBJ whole genome shotgun (WGS) entry which is preliminary data.</text>
</comment>
<feature type="non-terminal residue" evidence="2">
    <location>
        <position position="1"/>
    </location>
</feature>
<dbReference type="Pfam" id="PF18911">
    <property type="entry name" value="PKD_4"/>
    <property type="match status" value="1"/>
</dbReference>